<dbReference type="AlphaFoldDB" id="A0A840Y2T4"/>
<dbReference type="InterPro" id="IPR005804">
    <property type="entry name" value="FA_desaturase_dom"/>
</dbReference>
<evidence type="ECO:0000313" key="4">
    <source>
        <dbReference type="Proteomes" id="UP000580654"/>
    </source>
</evidence>
<dbReference type="PANTHER" id="PTHR12879:SF8">
    <property type="entry name" value="SPHINGOLIPID DELTA(4)-DESATURASE DES1"/>
    <property type="match status" value="1"/>
</dbReference>
<sequence length="307" mass="33814">MSTTLAAPRPREMMHLGTRSDARGAARAAIHLALLLGTGWLTAVAPGVLVLPAMVLAGAVQAALFAPLHETCHYTAFRSRRANAVIGWLVALTALRNWHFYQAFHLAHHRHTQDPEHDPELSPPPPGDLPALLARVAGVTYWRAQLNVWARGWRGDLSAYSFIHPAAAPRVIRSIRAGSALTVLLVLAAGLGLGWGAVLLFWAGPQLLGQPLLRLYLLTEHTGCTEDANGLTNTRTMLTVAPVRLLMWEMPFHAEHHLYPFIPFHRLRDAHALLRDRLGQVGPGYVRWHRDHIRELRKASPGGAGPR</sequence>
<dbReference type="RefSeq" id="WP_184520212.1">
    <property type="nucleotide sequence ID" value="NZ_JACIJD010000014.1"/>
</dbReference>
<dbReference type="PANTHER" id="PTHR12879">
    <property type="entry name" value="SPHINGOLIPID DELTA 4 DESATURASE/C-4 HYDROXYLASE PROTEIN DES2"/>
    <property type="match status" value="1"/>
</dbReference>
<dbReference type="EMBL" id="JACIJD010000014">
    <property type="protein sequence ID" value="MBB5695045.1"/>
    <property type="molecule type" value="Genomic_DNA"/>
</dbReference>
<dbReference type="Pfam" id="PF00487">
    <property type="entry name" value="FA_desaturase"/>
    <property type="match status" value="1"/>
</dbReference>
<feature type="transmembrane region" description="Helical" evidence="1">
    <location>
        <begin position="49"/>
        <end position="68"/>
    </location>
</feature>
<evidence type="ECO:0000313" key="3">
    <source>
        <dbReference type="EMBL" id="MBB5695045.1"/>
    </source>
</evidence>
<keyword evidence="1" id="KW-0472">Membrane</keyword>
<evidence type="ECO:0000259" key="2">
    <source>
        <dbReference type="Pfam" id="PF00487"/>
    </source>
</evidence>
<organism evidence="3 4">
    <name type="scientific">Muricoccus pecuniae</name>
    <dbReference type="NCBI Taxonomy" id="693023"/>
    <lineage>
        <taxon>Bacteria</taxon>
        <taxon>Pseudomonadati</taxon>
        <taxon>Pseudomonadota</taxon>
        <taxon>Alphaproteobacteria</taxon>
        <taxon>Acetobacterales</taxon>
        <taxon>Roseomonadaceae</taxon>
        <taxon>Muricoccus</taxon>
    </lineage>
</organism>
<accession>A0A840Y2T4</accession>
<feature type="transmembrane region" description="Helical" evidence="1">
    <location>
        <begin position="180"/>
        <end position="203"/>
    </location>
</feature>
<keyword evidence="4" id="KW-1185">Reference proteome</keyword>
<keyword evidence="1" id="KW-0812">Transmembrane</keyword>
<reference evidence="3 4" key="1">
    <citation type="submission" date="2020-08" db="EMBL/GenBank/DDBJ databases">
        <title>Genomic Encyclopedia of Type Strains, Phase IV (KMG-IV): sequencing the most valuable type-strain genomes for metagenomic binning, comparative biology and taxonomic classification.</title>
        <authorList>
            <person name="Goeker M."/>
        </authorList>
    </citation>
    <scope>NUCLEOTIDE SEQUENCE [LARGE SCALE GENOMIC DNA]</scope>
    <source>
        <strain evidence="3 4">DSM 25622</strain>
    </source>
</reference>
<comment type="caution">
    <text evidence="3">The sequence shown here is derived from an EMBL/GenBank/DDBJ whole genome shotgun (WGS) entry which is preliminary data.</text>
</comment>
<dbReference type="GO" id="GO:0016020">
    <property type="term" value="C:membrane"/>
    <property type="evidence" value="ECO:0007669"/>
    <property type="project" value="GOC"/>
</dbReference>
<proteinExistence type="predicted"/>
<feature type="transmembrane region" description="Helical" evidence="1">
    <location>
        <begin position="24"/>
        <end position="43"/>
    </location>
</feature>
<dbReference type="GO" id="GO:0042284">
    <property type="term" value="F:sphingolipid delta-4 desaturase activity"/>
    <property type="evidence" value="ECO:0007669"/>
    <property type="project" value="TreeGrafter"/>
</dbReference>
<gene>
    <name evidence="3" type="ORF">FHS87_003099</name>
</gene>
<protein>
    <submittedName>
        <fullName evidence="3">Fatty acid desaturase</fullName>
    </submittedName>
</protein>
<evidence type="ECO:0000256" key="1">
    <source>
        <dbReference type="SAM" id="Phobius"/>
    </source>
</evidence>
<dbReference type="GO" id="GO:0046513">
    <property type="term" value="P:ceramide biosynthetic process"/>
    <property type="evidence" value="ECO:0007669"/>
    <property type="project" value="TreeGrafter"/>
</dbReference>
<name>A0A840Y2T4_9PROT</name>
<feature type="domain" description="Fatty acid desaturase" evidence="2">
    <location>
        <begin position="49"/>
        <end position="286"/>
    </location>
</feature>
<keyword evidence="1" id="KW-1133">Transmembrane helix</keyword>
<dbReference type="Proteomes" id="UP000580654">
    <property type="component" value="Unassembled WGS sequence"/>
</dbReference>